<dbReference type="SMART" id="SM01417">
    <property type="entry name" value="Solute_trans_a"/>
    <property type="match status" value="1"/>
</dbReference>
<feature type="transmembrane region" description="Helical" evidence="5">
    <location>
        <begin position="39"/>
        <end position="63"/>
    </location>
</feature>
<keyword evidence="7" id="KW-1185">Reference proteome</keyword>
<dbReference type="OrthoDB" id="5832279at2759"/>
<keyword evidence="2 5" id="KW-0812">Transmembrane</keyword>
<evidence type="ECO:0000256" key="1">
    <source>
        <dbReference type="ARBA" id="ARBA00004141"/>
    </source>
</evidence>
<name>A0A077ZEN3_TRITR</name>
<proteinExistence type="predicted"/>
<dbReference type="Proteomes" id="UP000030665">
    <property type="component" value="Unassembled WGS sequence"/>
</dbReference>
<protein>
    <submittedName>
        <fullName evidence="6">Uncharacterized protein</fullName>
    </submittedName>
</protein>
<keyword evidence="4 5" id="KW-0472">Membrane</keyword>
<gene>
    <name evidence="6" type="ORF">TTRE_0000540701</name>
</gene>
<dbReference type="EMBL" id="HG806122">
    <property type="protein sequence ID" value="CDW57120.1"/>
    <property type="molecule type" value="Genomic_DNA"/>
</dbReference>
<dbReference type="PANTHER" id="PTHR23423">
    <property type="entry name" value="ORGANIC SOLUTE TRANSPORTER-RELATED"/>
    <property type="match status" value="1"/>
</dbReference>
<evidence type="ECO:0000313" key="7">
    <source>
        <dbReference type="Proteomes" id="UP000030665"/>
    </source>
</evidence>
<dbReference type="STRING" id="36087.A0A077ZEN3"/>
<evidence type="ECO:0000256" key="4">
    <source>
        <dbReference type="ARBA" id="ARBA00023136"/>
    </source>
</evidence>
<feature type="transmembrane region" description="Helical" evidence="5">
    <location>
        <begin position="184"/>
        <end position="207"/>
    </location>
</feature>
<dbReference type="AlphaFoldDB" id="A0A077ZEN3"/>
<accession>A0A077ZEN3</accession>
<reference evidence="6" key="1">
    <citation type="submission" date="2014-01" db="EMBL/GenBank/DDBJ databases">
        <authorList>
            <person name="Aslett M."/>
        </authorList>
    </citation>
    <scope>NUCLEOTIDE SEQUENCE</scope>
</reference>
<evidence type="ECO:0000256" key="2">
    <source>
        <dbReference type="ARBA" id="ARBA00022692"/>
    </source>
</evidence>
<feature type="transmembrane region" description="Helical" evidence="5">
    <location>
        <begin position="75"/>
        <end position="95"/>
    </location>
</feature>
<reference evidence="6" key="2">
    <citation type="submission" date="2014-03" db="EMBL/GenBank/DDBJ databases">
        <title>The whipworm genome and dual-species transcriptomics of an intimate host-pathogen interaction.</title>
        <authorList>
            <person name="Foth B.J."/>
            <person name="Tsai I.J."/>
            <person name="Reid A.J."/>
            <person name="Bancroft A.J."/>
            <person name="Nichol S."/>
            <person name="Tracey A."/>
            <person name="Holroyd N."/>
            <person name="Cotton J.A."/>
            <person name="Stanley E.J."/>
            <person name="Zarowiecki M."/>
            <person name="Liu J.Z."/>
            <person name="Huckvale T."/>
            <person name="Cooper P.J."/>
            <person name="Grencis R.K."/>
            <person name="Berriman M."/>
        </authorList>
    </citation>
    <scope>NUCLEOTIDE SEQUENCE [LARGE SCALE GENOMIC DNA]</scope>
</reference>
<keyword evidence="3 5" id="KW-1133">Transmembrane helix</keyword>
<feature type="transmembrane region" description="Helical" evidence="5">
    <location>
        <begin position="116"/>
        <end position="137"/>
    </location>
</feature>
<sequence>MNSTDIPNGNKTLSLLPCSDLVTPPLSHYWLEVDPATTALIIISFFEAIIILMLFGVCVHFITLYVSSRLRASRLLWLCGIFPVYSTVSCIGMVVPRSMPISDGVVILRNFKIFRMLVYQIAFVRPLVAYINMVLWVDRWGDFDPSSPWRPFLSTIVIASTLLAIYSVNVIHEAAKLHLYKFRMHIVMAFMQIVLLVYNVQSSLFGLCSGFISCEEQLLPDYAKASLWHHLIVVLECFVMLALAMWFCRPTVNEMFDRYHRVTPNDDSDSRNNPPQEAVICSTLQRFDDDDTQVFCATAL</sequence>
<evidence type="ECO:0000313" key="6">
    <source>
        <dbReference type="EMBL" id="CDW57120.1"/>
    </source>
</evidence>
<feature type="transmembrane region" description="Helical" evidence="5">
    <location>
        <begin position="227"/>
        <end position="248"/>
    </location>
</feature>
<organism evidence="6 7">
    <name type="scientific">Trichuris trichiura</name>
    <name type="common">Whipworm</name>
    <name type="synonym">Trichocephalus trichiurus</name>
    <dbReference type="NCBI Taxonomy" id="36087"/>
    <lineage>
        <taxon>Eukaryota</taxon>
        <taxon>Metazoa</taxon>
        <taxon>Ecdysozoa</taxon>
        <taxon>Nematoda</taxon>
        <taxon>Enoplea</taxon>
        <taxon>Dorylaimia</taxon>
        <taxon>Trichinellida</taxon>
        <taxon>Trichuridae</taxon>
        <taxon>Trichuris</taxon>
    </lineage>
</organism>
<dbReference type="InterPro" id="IPR005178">
    <property type="entry name" value="Ostalpha/TMEM184C"/>
</dbReference>
<evidence type="ECO:0000256" key="3">
    <source>
        <dbReference type="ARBA" id="ARBA00022989"/>
    </source>
</evidence>
<dbReference type="GO" id="GO:0016020">
    <property type="term" value="C:membrane"/>
    <property type="evidence" value="ECO:0007669"/>
    <property type="project" value="UniProtKB-SubCell"/>
</dbReference>
<evidence type="ECO:0000256" key="5">
    <source>
        <dbReference type="SAM" id="Phobius"/>
    </source>
</evidence>
<dbReference type="Pfam" id="PF03619">
    <property type="entry name" value="Solute_trans_a"/>
    <property type="match status" value="1"/>
</dbReference>
<comment type="subcellular location">
    <subcellularLocation>
        <location evidence="1">Membrane</location>
        <topology evidence="1">Multi-pass membrane protein</topology>
    </subcellularLocation>
</comment>
<feature type="transmembrane region" description="Helical" evidence="5">
    <location>
        <begin position="149"/>
        <end position="172"/>
    </location>
</feature>